<protein>
    <submittedName>
        <fullName evidence="2">Uncharacterized protein</fullName>
    </submittedName>
</protein>
<feature type="coiled-coil region" evidence="1">
    <location>
        <begin position="35"/>
        <end position="62"/>
    </location>
</feature>
<dbReference type="RefSeq" id="WP_036952387.1">
    <property type="nucleotide sequence ID" value="NZ_JALD01000069.1"/>
</dbReference>
<gene>
    <name evidence="2" type="ORF">HMPREF1563_2874</name>
</gene>
<name>A0AAV3M1S8_9GAMM</name>
<sequence>MSDLLQESVAFERISVIAKLGSLDVCNHYERQVVLTLITELADDARKEIAKKNNQKIRLLSRSHIEDKPSCHFGTQ</sequence>
<reference evidence="2 3" key="1">
    <citation type="submission" date="2014-01" db="EMBL/GenBank/DDBJ databases">
        <authorList>
            <person name="Durkin A.S."/>
            <person name="McCorrison J."/>
            <person name="Torralba M."/>
            <person name="Gillis M."/>
            <person name="Haft D.H."/>
            <person name="Methe B."/>
            <person name="Sutton G."/>
            <person name="Nelson K.E."/>
        </authorList>
    </citation>
    <scope>NUCLEOTIDE SEQUENCE [LARGE SCALE GENOMIC DNA]</scope>
    <source>
        <strain evidence="2 3">205/92</strain>
    </source>
</reference>
<proteinExistence type="predicted"/>
<keyword evidence="1" id="KW-0175">Coiled coil</keyword>
<organism evidence="2 3">
    <name type="scientific">Providencia alcalifaciens 205/92</name>
    <dbReference type="NCBI Taxonomy" id="1256988"/>
    <lineage>
        <taxon>Bacteria</taxon>
        <taxon>Pseudomonadati</taxon>
        <taxon>Pseudomonadota</taxon>
        <taxon>Gammaproteobacteria</taxon>
        <taxon>Enterobacterales</taxon>
        <taxon>Morganellaceae</taxon>
        <taxon>Providencia</taxon>
    </lineage>
</organism>
<evidence type="ECO:0000256" key="1">
    <source>
        <dbReference type="SAM" id="Coils"/>
    </source>
</evidence>
<dbReference type="EMBL" id="JALD01000069">
    <property type="protein sequence ID" value="EUD09669.1"/>
    <property type="molecule type" value="Genomic_DNA"/>
</dbReference>
<dbReference type="Proteomes" id="UP000022311">
    <property type="component" value="Unassembled WGS sequence"/>
</dbReference>
<evidence type="ECO:0000313" key="3">
    <source>
        <dbReference type="Proteomes" id="UP000022311"/>
    </source>
</evidence>
<comment type="caution">
    <text evidence="2">The sequence shown here is derived from an EMBL/GenBank/DDBJ whole genome shotgun (WGS) entry which is preliminary data.</text>
</comment>
<evidence type="ECO:0000313" key="2">
    <source>
        <dbReference type="EMBL" id="EUD09669.1"/>
    </source>
</evidence>
<dbReference type="AlphaFoldDB" id="A0AAV3M1S8"/>
<accession>A0AAV3M1S8</accession>